<proteinExistence type="predicted"/>
<reference evidence="1 3" key="1">
    <citation type="journal article" date="2011" name="Nature">
        <title>The Medicago genome provides insight into the evolution of rhizobial symbioses.</title>
        <authorList>
            <person name="Young N.D."/>
            <person name="Debelle F."/>
            <person name="Oldroyd G.E."/>
            <person name="Geurts R."/>
            <person name="Cannon S.B."/>
            <person name="Udvardi M.K."/>
            <person name="Benedito V.A."/>
            <person name="Mayer K.F."/>
            <person name="Gouzy J."/>
            <person name="Schoof H."/>
            <person name="Van de Peer Y."/>
            <person name="Proost S."/>
            <person name="Cook D.R."/>
            <person name="Meyers B.C."/>
            <person name="Spannagl M."/>
            <person name="Cheung F."/>
            <person name="De Mita S."/>
            <person name="Krishnakumar V."/>
            <person name="Gundlach H."/>
            <person name="Zhou S."/>
            <person name="Mudge J."/>
            <person name="Bharti A.K."/>
            <person name="Murray J.D."/>
            <person name="Naoumkina M.A."/>
            <person name="Rosen B."/>
            <person name="Silverstein K.A."/>
            <person name="Tang H."/>
            <person name="Rombauts S."/>
            <person name="Zhao P.X."/>
            <person name="Zhou P."/>
            <person name="Barbe V."/>
            <person name="Bardou P."/>
            <person name="Bechner M."/>
            <person name="Bellec A."/>
            <person name="Berger A."/>
            <person name="Berges H."/>
            <person name="Bidwell S."/>
            <person name="Bisseling T."/>
            <person name="Choisne N."/>
            <person name="Couloux A."/>
            <person name="Denny R."/>
            <person name="Deshpande S."/>
            <person name="Dai X."/>
            <person name="Doyle J.J."/>
            <person name="Dudez A.M."/>
            <person name="Farmer A.D."/>
            <person name="Fouteau S."/>
            <person name="Franken C."/>
            <person name="Gibelin C."/>
            <person name="Gish J."/>
            <person name="Goldstein S."/>
            <person name="Gonzalez A.J."/>
            <person name="Green P.J."/>
            <person name="Hallab A."/>
            <person name="Hartog M."/>
            <person name="Hua A."/>
            <person name="Humphray S.J."/>
            <person name="Jeong D.H."/>
            <person name="Jing Y."/>
            <person name="Jocker A."/>
            <person name="Kenton S.M."/>
            <person name="Kim D.J."/>
            <person name="Klee K."/>
            <person name="Lai H."/>
            <person name="Lang C."/>
            <person name="Lin S."/>
            <person name="Macmil S.L."/>
            <person name="Magdelenat G."/>
            <person name="Matthews L."/>
            <person name="McCorrison J."/>
            <person name="Monaghan E.L."/>
            <person name="Mun J.H."/>
            <person name="Najar F.Z."/>
            <person name="Nicholson C."/>
            <person name="Noirot C."/>
            <person name="O'Bleness M."/>
            <person name="Paule C.R."/>
            <person name="Poulain J."/>
            <person name="Prion F."/>
            <person name="Qin B."/>
            <person name="Qu C."/>
            <person name="Retzel E.F."/>
            <person name="Riddle C."/>
            <person name="Sallet E."/>
            <person name="Samain S."/>
            <person name="Samson N."/>
            <person name="Sanders I."/>
            <person name="Saurat O."/>
            <person name="Scarpelli C."/>
            <person name="Schiex T."/>
            <person name="Segurens B."/>
            <person name="Severin A.J."/>
            <person name="Sherrier D.J."/>
            <person name="Shi R."/>
            <person name="Sims S."/>
            <person name="Singer S.R."/>
            <person name="Sinharoy S."/>
            <person name="Sterck L."/>
            <person name="Viollet A."/>
            <person name="Wang B.B."/>
            <person name="Wang K."/>
            <person name="Wang M."/>
            <person name="Wang X."/>
            <person name="Warfsmann J."/>
            <person name="Weissenbach J."/>
            <person name="White D.D."/>
            <person name="White J.D."/>
            <person name="Wiley G.B."/>
            <person name="Wincker P."/>
            <person name="Xing Y."/>
            <person name="Yang L."/>
            <person name="Yao Z."/>
            <person name="Ying F."/>
            <person name="Zhai J."/>
            <person name="Zhou L."/>
            <person name="Zuber A."/>
            <person name="Denarie J."/>
            <person name="Dixon R.A."/>
            <person name="May G.D."/>
            <person name="Schwartz D.C."/>
            <person name="Rogers J."/>
            <person name="Quetier F."/>
            <person name="Town C.D."/>
            <person name="Roe B.A."/>
        </authorList>
    </citation>
    <scope>NUCLEOTIDE SEQUENCE [LARGE SCALE GENOMIC DNA]</scope>
    <source>
        <strain evidence="1">A17</strain>
        <strain evidence="2 3">cv. Jemalong A17</strain>
    </source>
</reference>
<evidence type="ECO:0000313" key="2">
    <source>
        <dbReference type="EnsemblPlants" id="AES98392"/>
    </source>
</evidence>
<dbReference type="EMBL" id="CM001221">
    <property type="protein sequence ID" value="AES98392.1"/>
    <property type="molecule type" value="Genomic_DNA"/>
</dbReference>
<name>G7KD90_MEDTR</name>
<sequence>MCLPLEAKKIVSIIAEQRRKEGKISSRSLMFLIMIRGVPINQLYVILLQTTFDGDKALDSKAPPKNTPHYRNRQSLGFHIHSLIHTSRNYHSPQKPSPQ</sequence>
<dbReference type="PaxDb" id="3880-AES98392"/>
<reference evidence="1 3" key="2">
    <citation type="journal article" date="2014" name="BMC Genomics">
        <title>An improved genome release (version Mt4.0) for the model legume Medicago truncatula.</title>
        <authorList>
            <person name="Tang H."/>
            <person name="Krishnakumar V."/>
            <person name="Bidwell S."/>
            <person name="Rosen B."/>
            <person name="Chan A."/>
            <person name="Zhou S."/>
            <person name="Gentzbittel L."/>
            <person name="Childs K.L."/>
            <person name="Yandell M."/>
            <person name="Gundlach H."/>
            <person name="Mayer K.F."/>
            <person name="Schwartz D.C."/>
            <person name="Town C.D."/>
        </authorList>
    </citation>
    <scope>GENOME REANNOTATION</scope>
    <source>
        <strain evidence="2 3">cv. Jemalong A17</strain>
    </source>
</reference>
<gene>
    <name evidence="1" type="ordered locus">MTR_5g067970</name>
</gene>
<reference evidence="2" key="3">
    <citation type="submission" date="2015-04" db="UniProtKB">
        <authorList>
            <consortium name="EnsemblPlants"/>
        </authorList>
    </citation>
    <scope>IDENTIFICATION</scope>
    <source>
        <strain evidence="2">cv. Jemalong A17</strain>
    </source>
</reference>
<dbReference type="EnsemblPlants" id="AES98392">
    <property type="protein sequence ID" value="AES98392"/>
    <property type="gene ID" value="MTR_5g067970"/>
</dbReference>
<accession>G7KD90</accession>
<organism evidence="1 3">
    <name type="scientific">Medicago truncatula</name>
    <name type="common">Barrel medic</name>
    <name type="synonym">Medicago tribuloides</name>
    <dbReference type="NCBI Taxonomy" id="3880"/>
    <lineage>
        <taxon>Eukaryota</taxon>
        <taxon>Viridiplantae</taxon>
        <taxon>Streptophyta</taxon>
        <taxon>Embryophyta</taxon>
        <taxon>Tracheophyta</taxon>
        <taxon>Spermatophyta</taxon>
        <taxon>Magnoliopsida</taxon>
        <taxon>eudicotyledons</taxon>
        <taxon>Gunneridae</taxon>
        <taxon>Pentapetalae</taxon>
        <taxon>rosids</taxon>
        <taxon>fabids</taxon>
        <taxon>Fabales</taxon>
        <taxon>Fabaceae</taxon>
        <taxon>Papilionoideae</taxon>
        <taxon>50 kb inversion clade</taxon>
        <taxon>NPAAA clade</taxon>
        <taxon>Hologalegina</taxon>
        <taxon>IRL clade</taxon>
        <taxon>Trifolieae</taxon>
        <taxon>Medicago</taxon>
    </lineage>
</organism>
<dbReference type="HOGENOM" id="CLU_2323968_0_0_1"/>
<protein>
    <submittedName>
        <fullName evidence="1 2">Uncharacterized protein</fullName>
    </submittedName>
</protein>
<evidence type="ECO:0000313" key="3">
    <source>
        <dbReference type="Proteomes" id="UP000002051"/>
    </source>
</evidence>
<keyword evidence="3" id="KW-1185">Reference proteome</keyword>
<dbReference type="Proteomes" id="UP000002051">
    <property type="component" value="Chromosome 5"/>
</dbReference>
<dbReference type="AlphaFoldDB" id="G7KD90"/>
<evidence type="ECO:0000313" key="1">
    <source>
        <dbReference type="EMBL" id="AES98392.1"/>
    </source>
</evidence>